<name>A0A699ZCB3_HAELA</name>
<organism evidence="2 3">
    <name type="scientific">Haematococcus lacustris</name>
    <name type="common">Green alga</name>
    <name type="synonym">Haematococcus pluvialis</name>
    <dbReference type="NCBI Taxonomy" id="44745"/>
    <lineage>
        <taxon>Eukaryota</taxon>
        <taxon>Viridiplantae</taxon>
        <taxon>Chlorophyta</taxon>
        <taxon>core chlorophytes</taxon>
        <taxon>Chlorophyceae</taxon>
        <taxon>CS clade</taxon>
        <taxon>Chlamydomonadales</taxon>
        <taxon>Haematococcaceae</taxon>
        <taxon>Haematococcus</taxon>
    </lineage>
</organism>
<keyword evidence="3" id="KW-1185">Reference proteome</keyword>
<sequence length="250" mass="27649">MANVSVADKVAAAEKEIAQQEHEIASASDALERAAIRTRLAAKDQLLASYRAGDAWKQQDSKALLKVDGQVLMYANIIVINDRIQPPIECQMRALVDTAAGLELMIPPCKAQQLQLLERSREHLKGVEEGWVEMIQYAPVLVKLTSEDSSGRVQTFKQADLTVYAKGVPLDEQEEVSDSAGCRQSQQLTPDGNLQLMPVNSPPRGDIATAIIGRKGLRQLRVTVEPEQALLCPMEDWDEMGMNGWWCVRV</sequence>
<reference evidence="2 3" key="1">
    <citation type="submission" date="2020-02" db="EMBL/GenBank/DDBJ databases">
        <title>Draft genome sequence of Haematococcus lacustris strain NIES-144.</title>
        <authorList>
            <person name="Morimoto D."/>
            <person name="Nakagawa S."/>
            <person name="Yoshida T."/>
            <person name="Sawayama S."/>
        </authorList>
    </citation>
    <scope>NUCLEOTIDE SEQUENCE [LARGE SCALE GENOMIC DNA]</scope>
    <source>
        <strain evidence="2 3">NIES-144</strain>
    </source>
</reference>
<evidence type="ECO:0000313" key="3">
    <source>
        <dbReference type="Proteomes" id="UP000485058"/>
    </source>
</evidence>
<accession>A0A699ZCB3</accession>
<comment type="caution">
    <text evidence="2">The sequence shown here is derived from an EMBL/GenBank/DDBJ whole genome shotgun (WGS) entry which is preliminary data.</text>
</comment>
<keyword evidence="1" id="KW-0175">Coiled coil</keyword>
<protein>
    <submittedName>
        <fullName evidence="2">Uncharacterized protein</fullName>
    </submittedName>
</protein>
<gene>
    <name evidence="2" type="ORF">HaLaN_16326</name>
</gene>
<dbReference type="Proteomes" id="UP000485058">
    <property type="component" value="Unassembled WGS sequence"/>
</dbReference>
<evidence type="ECO:0000256" key="1">
    <source>
        <dbReference type="SAM" id="Coils"/>
    </source>
</evidence>
<proteinExistence type="predicted"/>
<feature type="coiled-coil region" evidence="1">
    <location>
        <begin position="3"/>
        <end position="37"/>
    </location>
</feature>
<dbReference type="EMBL" id="BLLF01001454">
    <property type="protein sequence ID" value="GFH19385.1"/>
    <property type="molecule type" value="Genomic_DNA"/>
</dbReference>
<evidence type="ECO:0000313" key="2">
    <source>
        <dbReference type="EMBL" id="GFH19385.1"/>
    </source>
</evidence>
<dbReference type="AlphaFoldDB" id="A0A699ZCB3"/>